<evidence type="ECO:0000256" key="4">
    <source>
        <dbReference type="ARBA" id="ARBA00022692"/>
    </source>
</evidence>
<protein>
    <submittedName>
        <fullName evidence="13">Two pore domain potassium channel family protein</fullName>
    </submittedName>
</protein>
<accession>A0ABS0PPW4</accession>
<dbReference type="PANTHER" id="PTHR10027">
    <property type="entry name" value="CALCIUM-ACTIVATED POTASSIUM CHANNEL ALPHA CHAIN"/>
    <property type="match status" value="1"/>
</dbReference>
<keyword evidence="5" id="KW-0631">Potassium channel</keyword>
<name>A0ABS0PPW4_9BRAD</name>
<comment type="subcellular location">
    <subcellularLocation>
        <location evidence="1">Membrane</location>
        <topology evidence="1">Multi-pass membrane protein</topology>
    </subcellularLocation>
</comment>
<keyword evidence="2" id="KW-0813">Transport</keyword>
<feature type="transmembrane region" description="Helical" evidence="11">
    <location>
        <begin position="123"/>
        <end position="144"/>
    </location>
</feature>
<reference evidence="13 14" key="1">
    <citation type="submission" date="2020-07" db="EMBL/GenBank/DDBJ databases">
        <title>Bradyrhizobium diversity isolated from nodules of indigenous legumes of Western Australia.</title>
        <authorList>
            <person name="Klepa M.S."/>
        </authorList>
    </citation>
    <scope>NUCLEOTIDE SEQUENCE [LARGE SCALE GENOMIC DNA]</scope>
    <source>
        <strain evidence="13 14">CNPSo 4010</strain>
    </source>
</reference>
<feature type="domain" description="Potassium channel" evidence="12">
    <location>
        <begin position="99"/>
        <end position="174"/>
    </location>
</feature>
<dbReference type="EMBL" id="JACCHP010000009">
    <property type="protein sequence ID" value="MBH5399239.1"/>
    <property type="molecule type" value="Genomic_DNA"/>
</dbReference>
<feature type="transmembrane region" description="Helical" evidence="11">
    <location>
        <begin position="45"/>
        <end position="66"/>
    </location>
</feature>
<evidence type="ECO:0000256" key="9">
    <source>
        <dbReference type="ARBA" id="ARBA00023136"/>
    </source>
</evidence>
<evidence type="ECO:0000259" key="12">
    <source>
        <dbReference type="Pfam" id="PF07885"/>
    </source>
</evidence>
<evidence type="ECO:0000256" key="6">
    <source>
        <dbReference type="ARBA" id="ARBA00022958"/>
    </source>
</evidence>
<dbReference type="Gene3D" id="1.10.287.70">
    <property type="match status" value="1"/>
</dbReference>
<evidence type="ECO:0000256" key="7">
    <source>
        <dbReference type="ARBA" id="ARBA00022989"/>
    </source>
</evidence>
<keyword evidence="10 13" id="KW-0407">Ion channel</keyword>
<feature type="transmembrane region" description="Helical" evidence="11">
    <location>
        <begin position="150"/>
        <end position="177"/>
    </location>
</feature>
<dbReference type="Pfam" id="PF07885">
    <property type="entry name" value="Ion_trans_2"/>
    <property type="match status" value="1"/>
</dbReference>
<sequence length="183" mass="20167">MSTAKTAPGRRFRIAVPVVIAASVLGLLVEAAVPRFLPENAVTIFAGEAAKLGVFIIWLYLAWRIFHTLQGIYGADSGRYLARTPIWRILADLTAAYALAAFCFAVLYVYMVRRDAGAFSTELALGKAFYFSIVTMTTTGYGDIVPRSEWARFVVCVQILFGVLYNVLFFSIFAGLAGRKRSD</sequence>
<evidence type="ECO:0000256" key="3">
    <source>
        <dbReference type="ARBA" id="ARBA00022538"/>
    </source>
</evidence>
<feature type="transmembrane region" description="Helical" evidence="11">
    <location>
        <begin position="12"/>
        <end position="33"/>
    </location>
</feature>
<feature type="transmembrane region" description="Helical" evidence="11">
    <location>
        <begin position="86"/>
        <end position="111"/>
    </location>
</feature>
<evidence type="ECO:0000256" key="1">
    <source>
        <dbReference type="ARBA" id="ARBA00004141"/>
    </source>
</evidence>
<keyword evidence="9 11" id="KW-0472">Membrane</keyword>
<keyword evidence="6" id="KW-0630">Potassium</keyword>
<evidence type="ECO:0000256" key="8">
    <source>
        <dbReference type="ARBA" id="ARBA00023065"/>
    </source>
</evidence>
<keyword evidence="3" id="KW-0633">Potassium transport</keyword>
<evidence type="ECO:0000256" key="11">
    <source>
        <dbReference type="SAM" id="Phobius"/>
    </source>
</evidence>
<proteinExistence type="predicted"/>
<evidence type="ECO:0000256" key="2">
    <source>
        <dbReference type="ARBA" id="ARBA00022448"/>
    </source>
</evidence>
<evidence type="ECO:0000256" key="5">
    <source>
        <dbReference type="ARBA" id="ARBA00022826"/>
    </source>
</evidence>
<dbReference type="PANTHER" id="PTHR10027:SF10">
    <property type="entry name" value="SLOWPOKE 2, ISOFORM D"/>
    <property type="match status" value="1"/>
</dbReference>
<dbReference type="InterPro" id="IPR047871">
    <property type="entry name" value="K_chnl_Slo-like"/>
</dbReference>
<dbReference type="Proteomes" id="UP000807370">
    <property type="component" value="Unassembled WGS sequence"/>
</dbReference>
<evidence type="ECO:0000256" key="10">
    <source>
        <dbReference type="ARBA" id="ARBA00023303"/>
    </source>
</evidence>
<dbReference type="SUPFAM" id="SSF81324">
    <property type="entry name" value="Voltage-gated potassium channels"/>
    <property type="match status" value="1"/>
</dbReference>
<dbReference type="RefSeq" id="WP_197960489.1">
    <property type="nucleotide sequence ID" value="NZ_JACCHP010000009.1"/>
</dbReference>
<keyword evidence="14" id="KW-1185">Reference proteome</keyword>
<dbReference type="GO" id="GO:0034220">
    <property type="term" value="P:monoatomic ion transmembrane transport"/>
    <property type="evidence" value="ECO:0007669"/>
    <property type="project" value="UniProtKB-KW"/>
</dbReference>
<evidence type="ECO:0000313" key="14">
    <source>
        <dbReference type="Proteomes" id="UP000807370"/>
    </source>
</evidence>
<organism evidence="13 14">
    <name type="scientific">Bradyrhizobium agreste</name>
    <dbReference type="NCBI Taxonomy" id="2751811"/>
    <lineage>
        <taxon>Bacteria</taxon>
        <taxon>Pseudomonadati</taxon>
        <taxon>Pseudomonadota</taxon>
        <taxon>Alphaproteobacteria</taxon>
        <taxon>Hyphomicrobiales</taxon>
        <taxon>Nitrobacteraceae</taxon>
        <taxon>Bradyrhizobium</taxon>
    </lineage>
</organism>
<keyword evidence="4 11" id="KW-0812">Transmembrane</keyword>
<comment type="caution">
    <text evidence="13">The sequence shown here is derived from an EMBL/GenBank/DDBJ whole genome shotgun (WGS) entry which is preliminary data.</text>
</comment>
<keyword evidence="8" id="KW-0406">Ion transport</keyword>
<gene>
    <name evidence="13" type="ORF">HZZ13_15845</name>
</gene>
<evidence type="ECO:0000313" key="13">
    <source>
        <dbReference type="EMBL" id="MBH5399239.1"/>
    </source>
</evidence>
<dbReference type="InterPro" id="IPR013099">
    <property type="entry name" value="K_chnl_dom"/>
</dbReference>
<keyword evidence="7 11" id="KW-1133">Transmembrane helix</keyword>